<reference evidence="7" key="1">
    <citation type="journal article" date="2014" name="Front. Microbiol.">
        <title>High frequency of phylogenetically diverse reductive dehalogenase-homologous genes in deep subseafloor sedimentary metagenomes.</title>
        <authorList>
            <person name="Kawai M."/>
            <person name="Futagami T."/>
            <person name="Toyoda A."/>
            <person name="Takaki Y."/>
            <person name="Nishi S."/>
            <person name="Hori S."/>
            <person name="Arai W."/>
            <person name="Tsubouchi T."/>
            <person name="Morono Y."/>
            <person name="Uchiyama I."/>
            <person name="Ito T."/>
            <person name="Fujiyama A."/>
            <person name="Inagaki F."/>
            <person name="Takami H."/>
        </authorList>
    </citation>
    <scope>NUCLEOTIDE SEQUENCE</scope>
    <source>
        <strain evidence="7">Expedition CK06-06</strain>
    </source>
</reference>
<dbReference type="EMBL" id="BART01041140">
    <property type="protein sequence ID" value="GAH23504.1"/>
    <property type="molecule type" value="Genomic_DNA"/>
</dbReference>
<name>X1F2C1_9ZZZZ</name>
<comment type="similarity">
    <text evidence="2">Belongs to the class-I pyridoxal-phosphate-dependent aminotransferase family.</text>
</comment>
<evidence type="ECO:0000256" key="3">
    <source>
        <dbReference type="ARBA" id="ARBA00022576"/>
    </source>
</evidence>
<dbReference type="AlphaFoldDB" id="X1F2C1"/>
<keyword evidence="3" id="KW-0032">Aminotransferase</keyword>
<dbReference type="InterPro" id="IPR015422">
    <property type="entry name" value="PyrdxlP-dep_Trfase_small"/>
</dbReference>
<gene>
    <name evidence="7" type="ORF">S01H4_66431</name>
</gene>
<proteinExistence type="inferred from homology"/>
<feature type="non-terminal residue" evidence="7">
    <location>
        <position position="64"/>
    </location>
</feature>
<comment type="caution">
    <text evidence="7">The sequence shown here is derived from an EMBL/GenBank/DDBJ whole genome shotgun (WGS) entry which is preliminary data.</text>
</comment>
<accession>X1F2C1</accession>
<dbReference type="GO" id="GO:0008483">
    <property type="term" value="F:transaminase activity"/>
    <property type="evidence" value="ECO:0007669"/>
    <property type="project" value="UniProtKB-KW"/>
</dbReference>
<evidence type="ECO:0000256" key="6">
    <source>
        <dbReference type="SAM" id="MobiDB-lite"/>
    </source>
</evidence>
<comment type="cofactor">
    <cofactor evidence="1">
        <name>pyridoxal 5'-phosphate</name>
        <dbReference type="ChEBI" id="CHEBI:597326"/>
    </cofactor>
</comment>
<dbReference type="InterPro" id="IPR050596">
    <property type="entry name" value="AspAT/PAT-like"/>
</dbReference>
<dbReference type="SUPFAM" id="SSF53383">
    <property type="entry name" value="PLP-dependent transferases"/>
    <property type="match status" value="1"/>
</dbReference>
<protein>
    <recommendedName>
        <fullName evidence="8">Aminotransferase class I/classII domain-containing protein</fullName>
    </recommendedName>
</protein>
<dbReference type="InterPro" id="IPR015424">
    <property type="entry name" value="PyrdxlP-dep_Trfase"/>
</dbReference>
<evidence type="ECO:0000256" key="1">
    <source>
        <dbReference type="ARBA" id="ARBA00001933"/>
    </source>
</evidence>
<dbReference type="PANTHER" id="PTHR46383:SF1">
    <property type="entry name" value="ASPARTATE AMINOTRANSFERASE"/>
    <property type="match status" value="1"/>
</dbReference>
<keyword evidence="5" id="KW-0663">Pyridoxal phosphate</keyword>
<evidence type="ECO:0000256" key="2">
    <source>
        <dbReference type="ARBA" id="ARBA00007441"/>
    </source>
</evidence>
<evidence type="ECO:0008006" key="8">
    <source>
        <dbReference type="Google" id="ProtNLM"/>
    </source>
</evidence>
<keyword evidence="4" id="KW-0808">Transferase</keyword>
<sequence length="64" mass="6959">MTISERVKNINPSQTLAITPQALKMKKEGKKVISFGAGEPDFDTPENIGSIDIIGSDHAPYTKE</sequence>
<organism evidence="7">
    <name type="scientific">marine sediment metagenome</name>
    <dbReference type="NCBI Taxonomy" id="412755"/>
    <lineage>
        <taxon>unclassified sequences</taxon>
        <taxon>metagenomes</taxon>
        <taxon>ecological metagenomes</taxon>
    </lineage>
</organism>
<dbReference type="GO" id="GO:0006520">
    <property type="term" value="P:amino acid metabolic process"/>
    <property type="evidence" value="ECO:0007669"/>
    <property type="project" value="InterPro"/>
</dbReference>
<evidence type="ECO:0000256" key="4">
    <source>
        <dbReference type="ARBA" id="ARBA00022679"/>
    </source>
</evidence>
<dbReference type="PANTHER" id="PTHR46383">
    <property type="entry name" value="ASPARTATE AMINOTRANSFERASE"/>
    <property type="match status" value="1"/>
</dbReference>
<dbReference type="Gene3D" id="3.90.1150.10">
    <property type="entry name" value="Aspartate Aminotransferase, domain 1"/>
    <property type="match status" value="1"/>
</dbReference>
<evidence type="ECO:0000256" key="5">
    <source>
        <dbReference type="ARBA" id="ARBA00022898"/>
    </source>
</evidence>
<evidence type="ECO:0000313" key="7">
    <source>
        <dbReference type="EMBL" id="GAH23504.1"/>
    </source>
</evidence>
<feature type="region of interest" description="Disordered" evidence="6">
    <location>
        <begin position="36"/>
        <end position="64"/>
    </location>
</feature>